<proteinExistence type="predicted"/>
<organism evidence="2 3">
    <name type="scientific">Marinobacter litoralis</name>
    <dbReference type="NCBI Taxonomy" id="187981"/>
    <lineage>
        <taxon>Bacteria</taxon>
        <taxon>Pseudomonadati</taxon>
        <taxon>Pseudomonadota</taxon>
        <taxon>Gammaproteobacteria</taxon>
        <taxon>Pseudomonadales</taxon>
        <taxon>Marinobacteraceae</taxon>
        <taxon>Marinobacter</taxon>
    </lineage>
</organism>
<keyword evidence="1" id="KW-1133">Transmembrane helix</keyword>
<dbReference type="AlphaFoldDB" id="A0A3M2RCQ0"/>
<gene>
    <name evidence="2" type="ORF">DOQ08_02543</name>
</gene>
<accession>A0A3M2RCQ0</accession>
<feature type="transmembrane region" description="Helical" evidence="1">
    <location>
        <begin position="16"/>
        <end position="33"/>
    </location>
</feature>
<evidence type="ECO:0000313" key="3">
    <source>
        <dbReference type="Proteomes" id="UP000265903"/>
    </source>
</evidence>
<dbReference type="Proteomes" id="UP000265903">
    <property type="component" value="Unassembled WGS sequence"/>
</dbReference>
<name>A0A3M2RCQ0_9GAMM</name>
<dbReference type="EMBL" id="QMDL01000003">
    <property type="protein sequence ID" value="RMJ03078.1"/>
    <property type="molecule type" value="Genomic_DNA"/>
</dbReference>
<evidence type="ECO:0000256" key="1">
    <source>
        <dbReference type="SAM" id="Phobius"/>
    </source>
</evidence>
<keyword evidence="1" id="KW-0812">Transmembrane</keyword>
<evidence type="ECO:0000313" key="2">
    <source>
        <dbReference type="EMBL" id="RMJ03078.1"/>
    </source>
</evidence>
<sequence>MEVQKSYKVAKSTVNAQLYGGIGVAIFLLVAILTIRQMPAYPLGFVLVLIGVGIWNSSRSAVTCFNDYMEVKLAPISSLHLIRYRDIVRLDQSNKKYLAIDYLADGKEKTLKLPWPFIEKGAKNSLIAFLQEQQVT</sequence>
<reference evidence="2 3" key="1">
    <citation type="submission" date="2018-08" db="EMBL/GenBank/DDBJ databases">
        <title>Whole Genome Sequence of the Moderate Halophilic Marine Bacterium Marinobacter litoralis Sw-45.</title>
        <authorList>
            <person name="Musa H."/>
        </authorList>
    </citation>
    <scope>NUCLEOTIDE SEQUENCE [LARGE SCALE GENOMIC DNA]</scope>
    <source>
        <strain evidence="2 3">Sw-45</strain>
    </source>
</reference>
<protein>
    <submittedName>
        <fullName evidence="2">Uncharacterized protein</fullName>
    </submittedName>
</protein>
<dbReference type="RefSeq" id="WP_114335310.1">
    <property type="nucleotide sequence ID" value="NZ_QMDL01000003.1"/>
</dbReference>
<dbReference type="OrthoDB" id="194872at135622"/>
<feature type="transmembrane region" description="Helical" evidence="1">
    <location>
        <begin position="40"/>
        <end position="58"/>
    </location>
</feature>
<keyword evidence="1" id="KW-0472">Membrane</keyword>
<comment type="caution">
    <text evidence="2">The sequence shown here is derived from an EMBL/GenBank/DDBJ whole genome shotgun (WGS) entry which is preliminary data.</text>
</comment>
<keyword evidence="3" id="KW-1185">Reference proteome</keyword>